<dbReference type="SUPFAM" id="SSF88723">
    <property type="entry name" value="PIN domain-like"/>
    <property type="match status" value="1"/>
</dbReference>
<proteinExistence type="predicted"/>
<evidence type="ECO:0000313" key="2">
    <source>
        <dbReference type="Proteomes" id="UP000232631"/>
    </source>
</evidence>
<protein>
    <recommendedName>
        <fullName evidence="3">PIN domain-containing protein</fullName>
    </recommendedName>
</protein>
<gene>
    <name evidence="1" type="ORF">BK009_03345</name>
</gene>
<evidence type="ECO:0000313" key="1">
    <source>
        <dbReference type="EMBL" id="AUB59794.1"/>
    </source>
</evidence>
<dbReference type="EMBL" id="CP017768">
    <property type="protein sequence ID" value="AUB59794.1"/>
    <property type="molecule type" value="Genomic_DNA"/>
</dbReference>
<evidence type="ECO:0008006" key="3">
    <source>
        <dbReference type="Google" id="ProtNLM"/>
    </source>
</evidence>
<dbReference type="AlphaFoldDB" id="A0A2H4VNW2"/>
<keyword evidence="2" id="KW-1185">Reference proteome</keyword>
<sequence length="149" mass="17113">MRVKATHFIDTSILASLVFNDTYEKECLRYIKRVPKIYKGNISILVLGELYLSLLNNITDNLELTSTFQMINNIIQQLDFQYVTLEVLHYQCCISEIRKIDSRLDITDTKLLAEALGSDSAAFITIDQKILKSKNLNELIEIAHPDDMI</sequence>
<accession>A0A2H4VNW2</accession>
<organism evidence="1 2">
    <name type="scientific">Methanobacterium subterraneum</name>
    <dbReference type="NCBI Taxonomy" id="59277"/>
    <lineage>
        <taxon>Archaea</taxon>
        <taxon>Methanobacteriati</taxon>
        <taxon>Methanobacteriota</taxon>
        <taxon>Methanomada group</taxon>
        <taxon>Methanobacteria</taxon>
        <taxon>Methanobacteriales</taxon>
        <taxon>Methanobacteriaceae</taxon>
        <taxon>Methanobacterium</taxon>
    </lineage>
</organism>
<dbReference type="RefSeq" id="WP_100909035.1">
    <property type="nucleotide sequence ID" value="NZ_CP017768.1"/>
</dbReference>
<reference evidence="1 2" key="1">
    <citation type="submission" date="2016-10" db="EMBL/GenBank/DDBJ databases">
        <title>Comparative genomics between deep and shallow subseafloor isolates.</title>
        <authorList>
            <person name="Ishii S."/>
            <person name="Miller J.R."/>
            <person name="Sutton G."/>
            <person name="Suzuki S."/>
            <person name="Methe B."/>
            <person name="Inagaki F."/>
            <person name="Imachi H."/>
        </authorList>
    </citation>
    <scope>NUCLEOTIDE SEQUENCE [LARGE SCALE GENOMIC DNA]</scope>
    <source>
        <strain evidence="1 2">A8p</strain>
    </source>
</reference>
<dbReference type="InterPro" id="IPR029060">
    <property type="entry name" value="PIN-like_dom_sf"/>
</dbReference>
<dbReference type="KEGG" id="msub:BK009_03345"/>
<name>A0A2H4VNW2_9EURY</name>
<dbReference type="Proteomes" id="UP000232631">
    <property type="component" value="Chromosome"/>
</dbReference>
<dbReference type="GeneID" id="35125489"/>